<keyword evidence="1" id="KW-0969">Cilium</keyword>
<evidence type="ECO:0000313" key="2">
    <source>
        <dbReference type="Proteomes" id="UP000304953"/>
    </source>
</evidence>
<gene>
    <name evidence="1" type="primary">fliJ</name>
    <name evidence="1" type="ORF">E5329_07560</name>
</gene>
<name>A0AC61RZ04_9FIRM</name>
<accession>A0AC61RZ04</accession>
<evidence type="ECO:0000313" key="1">
    <source>
        <dbReference type="EMBL" id="TGY96843.1"/>
    </source>
</evidence>
<dbReference type="EMBL" id="SRYA01000012">
    <property type="protein sequence ID" value="TGY96843.1"/>
    <property type="molecule type" value="Genomic_DNA"/>
</dbReference>
<reference evidence="1" key="1">
    <citation type="submission" date="2019-04" db="EMBL/GenBank/DDBJ databases">
        <title>Microbes associate with the intestines of laboratory mice.</title>
        <authorList>
            <person name="Navarre W."/>
            <person name="Wong E."/>
            <person name="Huang K."/>
            <person name="Tropini C."/>
            <person name="Ng K."/>
            <person name="Yu B."/>
        </authorList>
    </citation>
    <scope>NUCLEOTIDE SEQUENCE</scope>
    <source>
        <strain evidence="1">NM01_1-7b</strain>
    </source>
</reference>
<comment type="caution">
    <text evidence="1">The sequence shown here is derived from an EMBL/GenBank/DDBJ whole genome shotgun (WGS) entry which is preliminary data.</text>
</comment>
<organism evidence="1 2">
    <name type="scientific">Petralouisia muris</name>
    <dbReference type="NCBI Taxonomy" id="3032872"/>
    <lineage>
        <taxon>Bacteria</taxon>
        <taxon>Bacillati</taxon>
        <taxon>Bacillota</taxon>
        <taxon>Clostridia</taxon>
        <taxon>Lachnospirales</taxon>
        <taxon>Lachnospiraceae</taxon>
        <taxon>Petralouisia</taxon>
    </lineage>
</organism>
<protein>
    <submittedName>
        <fullName evidence="1">Flagellar export protein FliJ</fullName>
    </submittedName>
</protein>
<keyword evidence="1" id="KW-0282">Flagellum</keyword>
<proteinExistence type="predicted"/>
<keyword evidence="2" id="KW-1185">Reference proteome</keyword>
<keyword evidence="1" id="KW-0966">Cell projection</keyword>
<sequence>MAKFTYKMQNILNVKYKLEAQAKTSFSLAAVRLNQEEEKLEGLRQRRRAYESHARELVADRLDFQEIKLNRIAIETMKGAIQNQVVAVHVAERNLELERKKLQNVMTERKTHEILKDKAFEEFKKEMEKEESKAVDELVSFTHNHAEEK</sequence>
<dbReference type="Proteomes" id="UP000304953">
    <property type="component" value="Unassembled WGS sequence"/>
</dbReference>